<dbReference type="EMBL" id="VUJX02000018">
    <property type="protein sequence ID" value="KAL0929354.1"/>
    <property type="molecule type" value="Genomic_DNA"/>
</dbReference>
<dbReference type="Proteomes" id="UP000805649">
    <property type="component" value="Unassembled WGS sequence"/>
</dbReference>
<proteinExistence type="predicted"/>
<evidence type="ECO:0000313" key="2">
    <source>
        <dbReference type="Proteomes" id="UP000805649"/>
    </source>
</evidence>
<name>A0ACC3YBZ3_COLTU</name>
<comment type="caution">
    <text evidence="1">The sequence shown here is derived from an EMBL/GenBank/DDBJ whole genome shotgun (WGS) entry which is preliminary data.</text>
</comment>
<gene>
    <name evidence="1" type="ORF">CTRU02_215710</name>
</gene>
<reference evidence="1 2" key="1">
    <citation type="journal article" date="2020" name="Phytopathology">
        <title>Genome Sequence Resources of Colletotrichum truncatum, C. plurivorum, C. musicola, and C. sojae: Four Species Pathogenic to Soybean (Glycine max).</title>
        <authorList>
            <person name="Rogerio F."/>
            <person name="Boufleur T.R."/>
            <person name="Ciampi-Guillardi M."/>
            <person name="Sukno S.A."/>
            <person name="Thon M.R."/>
            <person name="Massola Junior N.S."/>
            <person name="Baroncelli R."/>
        </authorList>
    </citation>
    <scope>NUCLEOTIDE SEQUENCE [LARGE SCALE GENOMIC DNA]</scope>
    <source>
        <strain evidence="1 2">CMES1059</strain>
    </source>
</reference>
<evidence type="ECO:0000313" key="1">
    <source>
        <dbReference type="EMBL" id="KAL0929354.1"/>
    </source>
</evidence>
<sequence>MNTPDHPIQSPIQVAPRPQRVQAAAAAQEKPTNNKLALYSNFLSDVALIDRLAPIASLHNNLQTALAQYTADSANSVRLNFVADGPKLRDARKLIMEDFNSDQKRIARNLETSSSRKRCVNNLAKYHKELDDLLGGRIWLPAGVAVESISYENILNIRKIVRWTKEANRDPASLWSPDGGELFGIKYTGRALSNIWARMSRQRVGQDQPDRGDEPRDSYFQTPPHQVGDEGDSDADQEDEPDVQHHVNGSIPDQSFDDDPVDDGFLDSSHHDERTNVNSVSLPTKVQQDARPNSRLSSPEQPRRARSSVDDIESPLLPLQTKPLAGNRLFLHDAAGSLARDTNPPSPPDLASFSSPRGIGHDHDDATLPILSPTTNLREHSTPSPTRPNDSPVPAPVNNSPQDRPSSPPIVSPRKRSRSASPEPAPKRQATSRPLPDAVPPTIPPAHFSVDSIAPGCLVDGTFIYHVLNMVVSLCPLSVQLVDPLLAIPDQPLPSKLEKQICSRPDSVILAPVNLTRISQHWVLAVASGNTISIFDSLPSATNDSELKARLHGVAACLKARGAQQSGSDGNESGEILYSWEACPRQTDGSSCGVAVMVNALCVVAGLDMPDDVPDYALWRRVLSAFATGDSIMSKGFFLPSSEPTRGLVLPASKITAKPPLPISGDITKEAFSSWKRSVAAYEASVKKALCEAHERHTLAKDTLAAAAELWASLCKVGTGLWSPRLRKTRKSTDFIDEIQADYARYSSAASSIRACADANPDMVRMMEDKMKELRVLQTRRTAVLSRVSAMSHALQEEHLAVEGQEKKNLWSWEHNEE</sequence>
<keyword evidence="2" id="KW-1185">Reference proteome</keyword>
<accession>A0ACC3YBZ3</accession>
<protein>
    <submittedName>
        <fullName evidence="1">Uncharacterized protein</fullName>
    </submittedName>
</protein>
<organism evidence="1 2">
    <name type="scientific">Colletotrichum truncatum</name>
    <name type="common">Anthracnose fungus</name>
    <name type="synonym">Colletotrichum capsici</name>
    <dbReference type="NCBI Taxonomy" id="5467"/>
    <lineage>
        <taxon>Eukaryota</taxon>
        <taxon>Fungi</taxon>
        <taxon>Dikarya</taxon>
        <taxon>Ascomycota</taxon>
        <taxon>Pezizomycotina</taxon>
        <taxon>Sordariomycetes</taxon>
        <taxon>Hypocreomycetidae</taxon>
        <taxon>Glomerellales</taxon>
        <taxon>Glomerellaceae</taxon>
        <taxon>Colletotrichum</taxon>
        <taxon>Colletotrichum truncatum species complex</taxon>
    </lineage>
</organism>